<dbReference type="Proteomes" id="UP000239649">
    <property type="component" value="Unassembled WGS sequence"/>
</dbReference>
<evidence type="ECO:0000313" key="2">
    <source>
        <dbReference type="EMBL" id="PSC76559.1"/>
    </source>
</evidence>
<organism evidence="2 3">
    <name type="scientific">Micractinium conductrix</name>
    <dbReference type="NCBI Taxonomy" id="554055"/>
    <lineage>
        <taxon>Eukaryota</taxon>
        <taxon>Viridiplantae</taxon>
        <taxon>Chlorophyta</taxon>
        <taxon>core chlorophytes</taxon>
        <taxon>Trebouxiophyceae</taxon>
        <taxon>Chlorellales</taxon>
        <taxon>Chlorellaceae</taxon>
        <taxon>Chlorella clade</taxon>
        <taxon>Micractinium</taxon>
    </lineage>
</organism>
<proteinExistence type="predicted"/>
<dbReference type="GO" id="GO:0004519">
    <property type="term" value="F:endonuclease activity"/>
    <property type="evidence" value="ECO:0007669"/>
    <property type="project" value="UniProtKB-KW"/>
</dbReference>
<feature type="transmembrane region" description="Helical" evidence="1">
    <location>
        <begin position="206"/>
        <end position="227"/>
    </location>
</feature>
<keyword evidence="2" id="KW-0378">Hydrolase</keyword>
<keyword evidence="2" id="KW-0255">Endonuclease</keyword>
<evidence type="ECO:0000313" key="3">
    <source>
        <dbReference type="Proteomes" id="UP000239649"/>
    </source>
</evidence>
<gene>
    <name evidence="2" type="primary">g551</name>
    <name evidence="2" type="ORF">C2E20_0551</name>
</gene>
<protein>
    <submittedName>
        <fullName evidence="2">CRISPR-associated helicase endonuclease Cas3</fullName>
    </submittedName>
</protein>
<accession>A0A2P6VR35</accession>
<evidence type="ECO:0000256" key="1">
    <source>
        <dbReference type="SAM" id="Phobius"/>
    </source>
</evidence>
<sequence>MATPSPRLDTFLRFNIHQAKQLAYIDVWAGAAWAVARLLFLFPGRDRLAANAALVLAPLAVSLWGVTCPRTYTRVRALPAMLCRAGTVWFPARRSILQPLLLRPGVEHAAPGVLAALRLLLWASGSVPVLVASLLYPLPLCMMLPLQLGLVGGVWQRGHDICATPTAAHARLRGWAAAGAAAVHPVTWMLGVPHPAVPLPVDPCTALVHLSQVLLAGLLPAFIVAFLECRRFNGWASAVVATSYLPAPLVMSFYSGLHSFCMACVSSWRGGVIALDCVAACWLVICFLQRAAAVGG</sequence>
<keyword evidence="3" id="KW-1185">Reference proteome</keyword>
<dbReference type="EMBL" id="LHPF02000001">
    <property type="protein sequence ID" value="PSC76559.1"/>
    <property type="molecule type" value="Genomic_DNA"/>
</dbReference>
<feature type="transmembrane region" description="Helical" evidence="1">
    <location>
        <begin position="21"/>
        <end position="42"/>
    </location>
</feature>
<keyword evidence="2" id="KW-0540">Nuclease</keyword>
<feature type="transmembrane region" description="Helical" evidence="1">
    <location>
        <begin position="48"/>
        <end position="66"/>
    </location>
</feature>
<dbReference type="AlphaFoldDB" id="A0A2P6VR35"/>
<keyword evidence="1" id="KW-0472">Membrane</keyword>
<keyword evidence="1" id="KW-1133">Transmembrane helix</keyword>
<keyword evidence="1" id="KW-0812">Transmembrane</keyword>
<comment type="caution">
    <text evidence="2">The sequence shown here is derived from an EMBL/GenBank/DDBJ whole genome shotgun (WGS) entry which is preliminary data.</text>
</comment>
<name>A0A2P6VR35_9CHLO</name>
<feature type="transmembrane region" description="Helical" evidence="1">
    <location>
        <begin position="268"/>
        <end position="288"/>
    </location>
</feature>
<reference evidence="2 3" key="1">
    <citation type="journal article" date="2018" name="Plant J.">
        <title>Genome sequences of Chlorella sorokiniana UTEX 1602 and Micractinium conductrix SAG 241.80: implications to maltose excretion by a green alga.</title>
        <authorList>
            <person name="Arriola M.B."/>
            <person name="Velmurugan N."/>
            <person name="Zhang Y."/>
            <person name="Plunkett M.H."/>
            <person name="Hondzo H."/>
            <person name="Barney B.M."/>
        </authorList>
    </citation>
    <scope>NUCLEOTIDE SEQUENCE [LARGE SCALE GENOMIC DNA]</scope>
    <source>
        <strain evidence="2 3">SAG 241.80</strain>
    </source>
</reference>
<feature type="transmembrane region" description="Helical" evidence="1">
    <location>
        <begin position="234"/>
        <end position="256"/>
    </location>
</feature>